<dbReference type="PROSITE" id="PS01296">
    <property type="entry name" value="RSMI"/>
    <property type="match status" value="1"/>
</dbReference>
<evidence type="ECO:0000256" key="6">
    <source>
        <dbReference type="HAMAP-Rule" id="MF_01877"/>
    </source>
</evidence>
<gene>
    <name evidence="6 8" type="primary">rsmI</name>
    <name evidence="8" type="ORF">RH857_01120</name>
</gene>
<evidence type="ECO:0000313" key="9">
    <source>
        <dbReference type="Proteomes" id="UP001260872"/>
    </source>
</evidence>
<dbReference type="HAMAP" id="MF_01877">
    <property type="entry name" value="16SrRNA_methyltr_I"/>
    <property type="match status" value="1"/>
</dbReference>
<protein>
    <recommendedName>
        <fullName evidence="6">Ribosomal RNA small subunit methyltransferase I</fullName>
        <ecNumber evidence="6">2.1.1.198</ecNumber>
    </recommendedName>
    <alternativeName>
        <fullName evidence="6">16S rRNA 2'-O-ribose C1402 methyltransferase</fullName>
    </alternativeName>
    <alternativeName>
        <fullName evidence="6">rRNA (cytidine-2'-O-)-methyltransferase RsmI</fullName>
    </alternativeName>
</protein>
<organism evidence="8 9">
    <name type="scientific">Nesterenkonia flava</name>
    <dbReference type="NCBI Taxonomy" id="469799"/>
    <lineage>
        <taxon>Bacteria</taxon>
        <taxon>Bacillati</taxon>
        <taxon>Actinomycetota</taxon>
        <taxon>Actinomycetes</taxon>
        <taxon>Micrococcales</taxon>
        <taxon>Micrococcaceae</taxon>
        <taxon>Nesterenkonia</taxon>
    </lineage>
</organism>
<evidence type="ECO:0000313" key="8">
    <source>
        <dbReference type="EMBL" id="MDR5710745.1"/>
    </source>
</evidence>
<dbReference type="GO" id="GO:0008168">
    <property type="term" value="F:methyltransferase activity"/>
    <property type="evidence" value="ECO:0007669"/>
    <property type="project" value="UniProtKB-KW"/>
</dbReference>
<dbReference type="Proteomes" id="UP001260872">
    <property type="component" value="Unassembled WGS sequence"/>
</dbReference>
<dbReference type="PANTHER" id="PTHR46111">
    <property type="entry name" value="RIBOSOMAL RNA SMALL SUBUNIT METHYLTRANSFERASE I"/>
    <property type="match status" value="1"/>
</dbReference>
<sequence length="314" mass="32917">MESAQTSGLHPGDPAGAGADPLWDAPIVLAATPIGNLGDTTDRLRALLRTAEIIACEDTRRTRHLMSALGVSTTAKLVSLHEHNEASRAAELVEQAASGTRILVVSDAGMPAVSDPGFRLTAAAIEAGVSLTVAPGASAVTTALALSGLATDRFTFAGFVPRKQSERMKLLERLAGEEWTTVLFESPHRITATVSEFSQHLGAGRRAAVARELTKKYEEVLRGSLGELAEELTRRSSESTLRGEFVLVVGGAAPGDRSADGQPEQVSLVEVAAVVVERAQAGEKLKTVAKELAAAHGLRAGEVYNAAIQQRSQG</sequence>
<feature type="domain" description="Tetrapyrrole methylase" evidence="7">
    <location>
        <begin position="27"/>
        <end position="229"/>
    </location>
</feature>
<dbReference type="InterPro" id="IPR014777">
    <property type="entry name" value="4pyrrole_Mease_sub1"/>
</dbReference>
<dbReference type="Gene3D" id="3.40.1010.10">
    <property type="entry name" value="Cobalt-precorrin-4 Transmethylase, Domain 1"/>
    <property type="match status" value="1"/>
</dbReference>
<proteinExistence type="inferred from homology"/>
<dbReference type="PIRSF" id="PIRSF005917">
    <property type="entry name" value="MTase_YraL"/>
    <property type="match status" value="1"/>
</dbReference>
<evidence type="ECO:0000256" key="3">
    <source>
        <dbReference type="ARBA" id="ARBA00022603"/>
    </source>
</evidence>
<evidence type="ECO:0000259" key="7">
    <source>
        <dbReference type="Pfam" id="PF00590"/>
    </source>
</evidence>
<dbReference type="CDD" id="cd11648">
    <property type="entry name" value="RsmI"/>
    <property type="match status" value="1"/>
</dbReference>
<dbReference type="EC" id="2.1.1.198" evidence="6"/>
<name>A0ABU1FQ30_9MICC</name>
<keyword evidence="4 6" id="KW-0808">Transferase</keyword>
<dbReference type="RefSeq" id="WP_310536136.1">
    <property type="nucleotide sequence ID" value="NZ_BAAAOC010000015.1"/>
</dbReference>
<dbReference type="NCBIfam" id="TIGR00096">
    <property type="entry name" value="16S rRNA (cytidine(1402)-2'-O)-methyltransferase"/>
    <property type="match status" value="1"/>
</dbReference>
<comment type="function">
    <text evidence="6">Catalyzes the 2'-O-methylation of the ribose of cytidine 1402 (C1402) in 16S rRNA.</text>
</comment>
<evidence type="ECO:0000256" key="1">
    <source>
        <dbReference type="ARBA" id="ARBA00022490"/>
    </source>
</evidence>
<comment type="catalytic activity">
    <reaction evidence="6">
        <text>cytidine(1402) in 16S rRNA + S-adenosyl-L-methionine = 2'-O-methylcytidine(1402) in 16S rRNA + S-adenosyl-L-homocysteine + H(+)</text>
        <dbReference type="Rhea" id="RHEA:42924"/>
        <dbReference type="Rhea" id="RHEA-COMP:10285"/>
        <dbReference type="Rhea" id="RHEA-COMP:10286"/>
        <dbReference type="ChEBI" id="CHEBI:15378"/>
        <dbReference type="ChEBI" id="CHEBI:57856"/>
        <dbReference type="ChEBI" id="CHEBI:59789"/>
        <dbReference type="ChEBI" id="CHEBI:74495"/>
        <dbReference type="ChEBI" id="CHEBI:82748"/>
        <dbReference type="EC" id="2.1.1.198"/>
    </reaction>
</comment>
<dbReference type="InterPro" id="IPR008189">
    <property type="entry name" value="rRNA_ssu_MeTfrase_I"/>
</dbReference>
<dbReference type="InterPro" id="IPR035996">
    <property type="entry name" value="4pyrrol_Methylase_sf"/>
</dbReference>
<dbReference type="InterPro" id="IPR000878">
    <property type="entry name" value="4pyrrol_Mease"/>
</dbReference>
<dbReference type="InterPro" id="IPR014776">
    <property type="entry name" value="4pyrrole_Mease_sub2"/>
</dbReference>
<reference evidence="9" key="1">
    <citation type="submission" date="2023-07" db="EMBL/GenBank/DDBJ databases">
        <title>Description of three actinobacteria isolated from air of manufacturing shop in a pharmaceutical factory.</title>
        <authorList>
            <person name="Zhang D.-F."/>
        </authorList>
    </citation>
    <scope>NUCLEOTIDE SEQUENCE [LARGE SCALE GENOMIC DNA]</scope>
    <source>
        <strain evidence="9">CCTCC AB 207010</strain>
    </source>
</reference>
<evidence type="ECO:0000256" key="4">
    <source>
        <dbReference type="ARBA" id="ARBA00022679"/>
    </source>
</evidence>
<comment type="similarity">
    <text evidence="6">Belongs to the methyltransferase superfamily. RsmI family.</text>
</comment>
<keyword evidence="3 6" id="KW-0489">Methyltransferase</keyword>
<keyword evidence="1 6" id="KW-0963">Cytoplasm</keyword>
<comment type="subcellular location">
    <subcellularLocation>
        <location evidence="6">Cytoplasm</location>
    </subcellularLocation>
</comment>
<keyword evidence="5 6" id="KW-0949">S-adenosyl-L-methionine</keyword>
<comment type="caution">
    <text evidence="8">The sequence shown here is derived from an EMBL/GenBank/DDBJ whole genome shotgun (WGS) entry which is preliminary data.</text>
</comment>
<dbReference type="GO" id="GO:0032259">
    <property type="term" value="P:methylation"/>
    <property type="evidence" value="ECO:0007669"/>
    <property type="project" value="UniProtKB-KW"/>
</dbReference>
<dbReference type="InterPro" id="IPR018063">
    <property type="entry name" value="SAM_MeTrfase_RsmI_CS"/>
</dbReference>
<evidence type="ECO:0000256" key="2">
    <source>
        <dbReference type="ARBA" id="ARBA00022552"/>
    </source>
</evidence>
<dbReference type="Gene3D" id="3.30.950.10">
    <property type="entry name" value="Methyltransferase, Cobalt-precorrin-4 Transmethylase, Domain 2"/>
    <property type="match status" value="1"/>
</dbReference>
<keyword evidence="2 6" id="KW-0698">rRNA processing</keyword>
<dbReference type="PANTHER" id="PTHR46111:SF1">
    <property type="entry name" value="RIBOSOMAL RNA SMALL SUBUNIT METHYLTRANSFERASE I"/>
    <property type="match status" value="1"/>
</dbReference>
<dbReference type="EMBL" id="JAVKGT010000002">
    <property type="protein sequence ID" value="MDR5710745.1"/>
    <property type="molecule type" value="Genomic_DNA"/>
</dbReference>
<evidence type="ECO:0000256" key="5">
    <source>
        <dbReference type="ARBA" id="ARBA00022691"/>
    </source>
</evidence>
<dbReference type="Pfam" id="PF00590">
    <property type="entry name" value="TP_methylase"/>
    <property type="match status" value="1"/>
</dbReference>
<keyword evidence="9" id="KW-1185">Reference proteome</keyword>
<accession>A0ABU1FQ30</accession>
<dbReference type="SUPFAM" id="SSF53790">
    <property type="entry name" value="Tetrapyrrole methylase"/>
    <property type="match status" value="1"/>
</dbReference>